<dbReference type="Proteomes" id="UP001596496">
    <property type="component" value="Unassembled WGS sequence"/>
</dbReference>
<dbReference type="SUPFAM" id="SSF55874">
    <property type="entry name" value="ATPase domain of HSP90 chaperone/DNA topoisomerase II/histidine kinase"/>
    <property type="match status" value="1"/>
</dbReference>
<evidence type="ECO:0000259" key="2">
    <source>
        <dbReference type="Pfam" id="PF13581"/>
    </source>
</evidence>
<proteinExistence type="predicted"/>
<keyword evidence="1" id="KW-0808">Transferase</keyword>
<dbReference type="CDD" id="cd16936">
    <property type="entry name" value="HATPase_RsbW-like"/>
    <property type="match status" value="1"/>
</dbReference>
<dbReference type="Pfam" id="PF13581">
    <property type="entry name" value="HATPase_c_2"/>
    <property type="match status" value="1"/>
</dbReference>
<keyword evidence="1" id="KW-0418">Kinase</keyword>
<keyword evidence="4" id="KW-1185">Reference proteome</keyword>
<reference evidence="4" key="1">
    <citation type="journal article" date="2019" name="Int. J. Syst. Evol. Microbiol.">
        <title>The Global Catalogue of Microorganisms (GCM) 10K type strain sequencing project: providing services to taxonomists for standard genome sequencing and annotation.</title>
        <authorList>
            <consortium name="The Broad Institute Genomics Platform"/>
            <consortium name="The Broad Institute Genome Sequencing Center for Infectious Disease"/>
            <person name="Wu L."/>
            <person name="Ma J."/>
        </authorList>
    </citation>
    <scope>NUCLEOTIDE SEQUENCE [LARGE SCALE GENOMIC DNA]</scope>
    <source>
        <strain evidence="4">CECT 7649</strain>
    </source>
</reference>
<name>A0ABW2PFH6_9ACTN</name>
<dbReference type="PANTHER" id="PTHR35526:SF3">
    <property type="entry name" value="ANTI-SIGMA-F FACTOR RSBW"/>
    <property type="match status" value="1"/>
</dbReference>
<dbReference type="EMBL" id="JBHTCG010000035">
    <property type="protein sequence ID" value="MFC7387217.1"/>
    <property type="molecule type" value="Genomic_DNA"/>
</dbReference>
<accession>A0ABW2PFH6</accession>
<evidence type="ECO:0000313" key="4">
    <source>
        <dbReference type="Proteomes" id="UP001596496"/>
    </source>
</evidence>
<feature type="domain" description="Histidine kinase/HSP90-like ATPase" evidence="2">
    <location>
        <begin position="18"/>
        <end position="129"/>
    </location>
</feature>
<comment type="caution">
    <text evidence="3">The sequence shown here is derived from an EMBL/GenBank/DDBJ whole genome shotgun (WGS) entry which is preliminary data.</text>
</comment>
<evidence type="ECO:0000256" key="1">
    <source>
        <dbReference type="ARBA" id="ARBA00022527"/>
    </source>
</evidence>
<dbReference type="InterPro" id="IPR050267">
    <property type="entry name" value="Anti-sigma-factor_SerPK"/>
</dbReference>
<dbReference type="InterPro" id="IPR036890">
    <property type="entry name" value="HATPase_C_sf"/>
</dbReference>
<dbReference type="InterPro" id="IPR003594">
    <property type="entry name" value="HATPase_dom"/>
</dbReference>
<evidence type="ECO:0000313" key="3">
    <source>
        <dbReference type="EMBL" id="MFC7387217.1"/>
    </source>
</evidence>
<protein>
    <submittedName>
        <fullName evidence="3">ATP-binding protein</fullName>
    </submittedName>
</protein>
<dbReference type="RefSeq" id="WP_380830883.1">
    <property type="nucleotide sequence ID" value="NZ_JBHTCG010000035.1"/>
</dbReference>
<dbReference type="GO" id="GO:0005524">
    <property type="term" value="F:ATP binding"/>
    <property type="evidence" value="ECO:0007669"/>
    <property type="project" value="UniProtKB-KW"/>
</dbReference>
<keyword evidence="3" id="KW-0547">Nucleotide-binding</keyword>
<keyword evidence="1" id="KW-0723">Serine/threonine-protein kinase</keyword>
<dbReference type="PANTHER" id="PTHR35526">
    <property type="entry name" value="ANTI-SIGMA-F FACTOR RSBW-RELATED"/>
    <property type="match status" value="1"/>
</dbReference>
<organism evidence="3 4">
    <name type="scientific">Sphaerisporangium rhizosphaerae</name>
    <dbReference type="NCBI Taxonomy" id="2269375"/>
    <lineage>
        <taxon>Bacteria</taxon>
        <taxon>Bacillati</taxon>
        <taxon>Actinomycetota</taxon>
        <taxon>Actinomycetes</taxon>
        <taxon>Streptosporangiales</taxon>
        <taxon>Streptosporangiaceae</taxon>
        <taxon>Sphaerisporangium</taxon>
    </lineage>
</organism>
<sequence>MPDSTPDARVVNWELPHDLSMAGKARGMVRETLLSWGLQALADDVVLATGELLANALAYGAPPIGLALSARGDELRVEVTDHGRGRPRRLDLGVEAVHGRGLAIVEALAAECGVTTRSGVVGKTVWARWRVPARCAPPAQDAGRRASGATGIACEPFP</sequence>
<gene>
    <name evidence="3" type="ORF">ACFQSB_33760</name>
</gene>
<keyword evidence="3" id="KW-0067">ATP-binding</keyword>
<dbReference type="Gene3D" id="3.30.565.10">
    <property type="entry name" value="Histidine kinase-like ATPase, C-terminal domain"/>
    <property type="match status" value="1"/>
</dbReference>